<evidence type="ECO:0000256" key="1">
    <source>
        <dbReference type="ARBA" id="ARBA00006484"/>
    </source>
</evidence>
<evidence type="ECO:0000256" key="3">
    <source>
        <dbReference type="ARBA" id="ARBA00023002"/>
    </source>
</evidence>
<dbReference type="OMA" id="NCTQEAW"/>
<dbReference type="SUPFAM" id="SSF51735">
    <property type="entry name" value="NAD(P)-binding Rossmann-fold domains"/>
    <property type="match status" value="1"/>
</dbReference>
<dbReference type="VEuPathDB" id="FungiDB:ZTRI_13.299"/>
<name>F9XQB7_ZYMTI</name>
<reference evidence="4 5" key="1">
    <citation type="journal article" date="2011" name="PLoS Genet.">
        <title>Finished genome of the fungal wheat pathogen Mycosphaerella graminicola reveals dispensome structure, chromosome plasticity, and stealth pathogenesis.</title>
        <authorList>
            <person name="Goodwin S.B."/>
            <person name="Ben M'barek S."/>
            <person name="Dhillon B."/>
            <person name="Wittenberg A.H.J."/>
            <person name="Crane C.F."/>
            <person name="Hane J.K."/>
            <person name="Foster A.J."/>
            <person name="Van der Lee T.A.J."/>
            <person name="Grimwood J."/>
            <person name="Aerts A."/>
            <person name="Antoniw J."/>
            <person name="Bailey A."/>
            <person name="Bluhm B."/>
            <person name="Bowler J."/>
            <person name="Bristow J."/>
            <person name="van der Burgt A."/>
            <person name="Canto-Canche B."/>
            <person name="Churchill A.C.L."/>
            <person name="Conde-Ferraez L."/>
            <person name="Cools H.J."/>
            <person name="Coutinho P.M."/>
            <person name="Csukai M."/>
            <person name="Dehal P."/>
            <person name="De Wit P."/>
            <person name="Donzelli B."/>
            <person name="van de Geest H.C."/>
            <person name="van Ham R.C.H.J."/>
            <person name="Hammond-Kosack K.E."/>
            <person name="Henrissat B."/>
            <person name="Kilian A."/>
            <person name="Kobayashi A.K."/>
            <person name="Koopmann E."/>
            <person name="Kourmpetis Y."/>
            <person name="Kuzniar A."/>
            <person name="Lindquist E."/>
            <person name="Lombard V."/>
            <person name="Maliepaard C."/>
            <person name="Martins N."/>
            <person name="Mehrabi R."/>
            <person name="Nap J.P.H."/>
            <person name="Ponomarenko A."/>
            <person name="Rudd J.J."/>
            <person name="Salamov A."/>
            <person name="Schmutz J."/>
            <person name="Schouten H.J."/>
            <person name="Shapiro H."/>
            <person name="Stergiopoulos I."/>
            <person name="Torriani S.F.F."/>
            <person name="Tu H."/>
            <person name="de Vries R.P."/>
            <person name="Waalwijk C."/>
            <person name="Ware S.B."/>
            <person name="Wiebenga A."/>
            <person name="Zwiers L.-H."/>
            <person name="Oliver R.P."/>
            <person name="Grigoriev I.V."/>
            <person name="Kema G.H.J."/>
        </authorList>
    </citation>
    <scope>NUCLEOTIDE SEQUENCE [LARGE SCALE GENOMIC DNA]</scope>
    <source>
        <strain evidence="5">CBS 115943 / IPO323</strain>
    </source>
</reference>
<keyword evidence="5" id="KW-1185">Reference proteome</keyword>
<comment type="similarity">
    <text evidence="1">Belongs to the short-chain dehydrogenases/reductases (SDR) family.</text>
</comment>
<dbReference type="PRINTS" id="PR00081">
    <property type="entry name" value="GDHRDH"/>
</dbReference>
<dbReference type="InterPro" id="IPR020904">
    <property type="entry name" value="Sc_DH/Rdtase_CS"/>
</dbReference>
<dbReference type="EMBL" id="CM001208">
    <property type="protein sequence ID" value="EGP82684.1"/>
    <property type="molecule type" value="Genomic_DNA"/>
</dbReference>
<keyword evidence="3" id="KW-0560">Oxidoreductase</keyword>
<dbReference type="NCBIfam" id="NF005559">
    <property type="entry name" value="PRK07231.1"/>
    <property type="match status" value="1"/>
</dbReference>
<dbReference type="GO" id="GO:0016491">
    <property type="term" value="F:oxidoreductase activity"/>
    <property type="evidence" value="ECO:0007669"/>
    <property type="project" value="UniProtKB-KW"/>
</dbReference>
<protein>
    <recommendedName>
        <fullName evidence="6">Oxidoreductase</fullName>
    </recommendedName>
</protein>
<dbReference type="PANTHER" id="PTHR43639:SF1">
    <property type="entry name" value="SHORT-CHAIN DEHYDROGENASE_REDUCTASE FAMILY PROTEIN"/>
    <property type="match status" value="1"/>
</dbReference>
<dbReference type="PRINTS" id="PR00080">
    <property type="entry name" value="SDRFAMILY"/>
</dbReference>
<dbReference type="PANTHER" id="PTHR43639">
    <property type="entry name" value="OXIDOREDUCTASE, SHORT-CHAIN DEHYDROGENASE/REDUCTASE FAMILY (AFU_ORTHOLOGUE AFUA_5G02870)"/>
    <property type="match status" value="1"/>
</dbReference>
<dbReference type="GeneID" id="13401041"/>
<dbReference type="InParanoid" id="F9XQB7"/>
<dbReference type="Pfam" id="PF13561">
    <property type="entry name" value="adh_short_C2"/>
    <property type="match status" value="1"/>
</dbReference>
<dbReference type="eggNOG" id="KOG0725">
    <property type="taxonomic scope" value="Eukaryota"/>
</dbReference>
<evidence type="ECO:0000313" key="5">
    <source>
        <dbReference type="Proteomes" id="UP000008062"/>
    </source>
</evidence>
<dbReference type="RefSeq" id="XP_003847708.1">
    <property type="nucleotide sequence ID" value="XM_003847660.1"/>
</dbReference>
<dbReference type="InterPro" id="IPR002347">
    <property type="entry name" value="SDR_fam"/>
</dbReference>
<dbReference type="AlphaFoldDB" id="F9XQB7"/>
<sequence>MSSFSLPQSGRLHPKVALITGGGMGLGEGIVRKFVIEGARVVIFEIDAAAGERVATSLPKDSVALYVGDVTNEAHWLAAVKMAVETFGGLDVVVNNAGVVHTSAPSHKVPQSEYDRIMTTNITPLYHSLAAARPIFTAQHSGVFINISSISAPRPRPNLVWYAGSKGAVSAITKGLAAELAPFNVRCNAICPVLADTGMVVPVLGGMDSAEGRAVVTKGIPLGRICRPEDVGNAAAWLASEEAGFITGIELPVDGGRALM</sequence>
<dbReference type="InterPro" id="IPR036291">
    <property type="entry name" value="NAD(P)-bd_dom_sf"/>
</dbReference>
<dbReference type="OrthoDB" id="294295at2759"/>
<gene>
    <name evidence="4" type="ORF">MYCGRDRAFT_97474</name>
</gene>
<dbReference type="KEGG" id="ztr:MYCGRDRAFT_97474"/>
<evidence type="ECO:0000256" key="2">
    <source>
        <dbReference type="ARBA" id="ARBA00022857"/>
    </source>
</evidence>
<evidence type="ECO:0000313" key="4">
    <source>
        <dbReference type="EMBL" id="EGP82684.1"/>
    </source>
</evidence>
<dbReference type="HOGENOM" id="CLU_010194_1_0_1"/>
<dbReference type="Proteomes" id="UP000008062">
    <property type="component" value="Chromosome 13"/>
</dbReference>
<proteinExistence type="inferred from homology"/>
<keyword evidence="2" id="KW-0521">NADP</keyword>
<evidence type="ECO:0008006" key="6">
    <source>
        <dbReference type="Google" id="ProtNLM"/>
    </source>
</evidence>
<dbReference type="Gene3D" id="3.40.50.720">
    <property type="entry name" value="NAD(P)-binding Rossmann-like Domain"/>
    <property type="match status" value="1"/>
</dbReference>
<accession>F9XQB7</accession>
<organism evidence="4 5">
    <name type="scientific">Zymoseptoria tritici (strain CBS 115943 / IPO323)</name>
    <name type="common">Speckled leaf blotch fungus</name>
    <name type="synonym">Septoria tritici</name>
    <dbReference type="NCBI Taxonomy" id="336722"/>
    <lineage>
        <taxon>Eukaryota</taxon>
        <taxon>Fungi</taxon>
        <taxon>Dikarya</taxon>
        <taxon>Ascomycota</taxon>
        <taxon>Pezizomycotina</taxon>
        <taxon>Dothideomycetes</taxon>
        <taxon>Dothideomycetidae</taxon>
        <taxon>Mycosphaerellales</taxon>
        <taxon>Mycosphaerellaceae</taxon>
        <taxon>Zymoseptoria</taxon>
    </lineage>
</organism>
<dbReference type="PROSITE" id="PS00061">
    <property type="entry name" value="ADH_SHORT"/>
    <property type="match status" value="1"/>
</dbReference>
<dbReference type="FunFam" id="3.40.50.720:FF:000084">
    <property type="entry name" value="Short-chain dehydrogenase reductase"/>
    <property type="match status" value="1"/>
</dbReference>